<evidence type="ECO:0000313" key="8">
    <source>
        <dbReference type="Proteomes" id="UP001305652"/>
    </source>
</evidence>
<evidence type="ECO:0000259" key="6">
    <source>
        <dbReference type="PROSITE" id="PS51379"/>
    </source>
</evidence>
<dbReference type="GO" id="GO:0051539">
    <property type="term" value="F:4 iron, 4 sulfur cluster binding"/>
    <property type="evidence" value="ECO:0007669"/>
    <property type="project" value="UniProtKB-KW"/>
</dbReference>
<dbReference type="RefSeq" id="WP_318621888.1">
    <property type="nucleotide sequence ID" value="NZ_CP137642.1"/>
</dbReference>
<keyword evidence="4" id="KW-0408">Iron</keyword>
<sequence>MAFDLSKCDFSRCRGECLARCPYVSYDEDDAKRAMKSLIEGERHQILKECITCAACNDFCPLGADPWDLIARRQEETDALGIPADAKPSSDWLTKPAVVIRRGKPGGALISAGGIYEVVPQAEFLTGQVFEDATIIGGGPYACGFTETHLGRASRPLKNLPHFIENLAKAAEEFGVDEIVFTHDACYNVATTLAMQQGIEVPFRSVHILEYIRNWLRDHPDRITNPLGISVAVQGGCTTRYAPKGGDREIWSDWLADIFEMIGVESVEEKRTYTGDDRLCCGCGIFHTQHERAIEIQRKNIGDAAKAGAEELVFICPACISVMRATCRKMELEPIYITQLVKQALGEELGPAGTAAFGYPVK</sequence>
<proteinExistence type="predicted"/>
<keyword evidence="2" id="KW-0479">Metal-binding</keyword>
<dbReference type="AlphaFoldDB" id="A0AAX4FW76"/>
<dbReference type="InterPro" id="IPR004017">
    <property type="entry name" value="Cys_rich_dom"/>
</dbReference>
<evidence type="ECO:0000256" key="4">
    <source>
        <dbReference type="ARBA" id="ARBA00023004"/>
    </source>
</evidence>
<keyword evidence="5" id="KW-0411">Iron-sulfur</keyword>
<dbReference type="EMBL" id="CP137642">
    <property type="protein sequence ID" value="WOX58090.1"/>
    <property type="molecule type" value="Genomic_DNA"/>
</dbReference>
<dbReference type="Proteomes" id="UP001305652">
    <property type="component" value="Chromosome"/>
</dbReference>
<dbReference type="Pfam" id="PF02754">
    <property type="entry name" value="CCG"/>
    <property type="match status" value="1"/>
</dbReference>
<dbReference type="InterPro" id="IPR051460">
    <property type="entry name" value="HdrC_iron-sulfur_subunit"/>
</dbReference>
<dbReference type="InterPro" id="IPR017896">
    <property type="entry name" value="4Fe4S_Fe-S-bd"/>
</dbReference>
<dbReference type="GO" id="GO:0046872">
    <property type="term" value="F:metal ion binding"/>
    <property type="evidence" value="ECO:0007669"/>
    <property type="project" value="UniProtKB-KW"/>
</dbReference>
<keyword evidence="8" id="KW-1185">Reference proteome</keyword>
<dbReference type="PROSITE" id="PS51379">
    <property type="entry name" value="4FE4S_FER_2"/>
    <property type="match status" value="2"/>
</dbReference>
<reference evidence="7 8" key="1">
    <citation type="submission" date="2023-10" db="EMBL/GenBank/DDBJ databases">
        <title>The complete genome sequence of Methanoculleus receptaculi DSM 18860.</title>
        <authorList>
            <person name="Lai S.-J."/>
            <person name="You Y.-T."/>
            <person name="Chen S.-C."/>
        </authorList>
    </citation>
    <scope>NUCLEOTIDE SEQUENCE [LARGE SCALE GENOMIC DNA]</scope>
    <source>
        <strain evidence="7 8">DSM 18860</strain>
    </source>
</reference>
<dbReference type="KEGG" id="mrc:R6Y96_02245"/>
<evidence type="ECO:0000256" key="5">
    <source>
        <dbReference type="ARBA" id="ARBA00023014"/>
    </source>
</evidence>
<accession>A0AAX4FW76</accession>
<dbReference type="GO" id="GO:0016491">
    <property type="term" value="F:oxidoreductase activity"/>
    <property type="evidence" value="ECO:0007669"/>
    <property type="project" value="UniProtKB-KW"/>
</dbReference>
<keyword evidence="3" id="KW-0560">Oxidoreductase</keyword>
<evidence type="ECO:0000256" key="3">
    <source>
        <dbReference type="ARBA" id="ARBA00023002"/>
    </source>
</evidence>
<dbReference type="SUPFAM" id="SSF46548">
    <property type="entry name" value="alpha-helical ferredoxin"/>
    <property type="match status" value="1"/>
</dbReference>
<feature type="domain" description="4Fe-4S ferredoxin-type" evidence="6">
    <location>
        <begin position="1"/>
        <end position="31"/>
    </location>
</feature>
<name>A0AAX4FW76_9EURY</name>
<protein>
    <submittedName>
        <fullName evidence="7">(Fe-S)-binding protein</fullName>
    </submittedName>
</protein>
<organism evidence="7 8">
    <name type="scientific">Methanoculleus receptaculi</name>
    <dbReference type="NCBI Taxonomy" id="394967"/>
    <lineage>
        <taxon>Archaea</taxon>
        <taxon>Methanobacteriati</taxon>
        <taxon>Methanobacteriota</taxon>
        <taxon>Stenosarchaea group</taxon>
        <taxon>Methanomicrobia</taxon>
        <taxon>Methanomicrobiales</taxon>
        <taxon>Methanomicrobiaceae</taxon>
        <taxon>Methanoculleus</taxon>
    </lineage>
</organism>
<evidence type="ECO:0000256" key="2">
    <source>
        <dbReference type="ARBA" id="ARBA00022723"/>
    </source>
</evidence>
<evidence type="ECO:0000256" key="1">
    <source>
        <dbReference type="ARBA" id="ARBA00022485"/>
    </source>
</evidence>
<evidence type="ECO:0000313" key="7">
    <source>
        <dbReference type="EMBL" id="WOX58090.1"/>
    </source>
</evidence>
<dbReference type="PROSITE" id="PS00198">
    <property type="entry name" value="4FE4S_FER_1"/>
    <property type="match status" value="1"/>
</dbReference>
<dbReference type="PANTHER" id="PTHR43255">
    <property type="entry name" value="IRON-SULFUR-BINDING OXIDOREDUCTASE FADF-RELATED-RELATED"/>
    <property type="match status" value="1"/>
</dbReference>
<dbReference type="GO" id="GO:0005886">
    <property type="term" value="C:plasma membrane"/>
    <property type="evidence" value="ECO:0007669"/>
    <property type="project" value="TreeGrafter"/>
</dbReference>
<feature type="domain" description="4Fe-4S ferredoxin-type" evidence="6">
    <location>
        <begin position="42"/>
        <end position="70"/>
    </location>
</feature>
<dbReference type="PANTHER" id="PTHR43255:SF1">
    <property type="entry name" value="IRON-SULFUR-BINDING OXIDOREDUCTASE FADF-RELATED"/>
    <property type="match status" value="1"/>
</dbReference>
<dbReference type="GeneID" id="85731940"/>
<keyword evidence="1" id="KW-0004">4Fe-4S</keyword>
<dbReference type="InterPro" id="IPR017900">
    <property type="entry name" value="4Fe4S_Fe_S_CS"/>
</dbReference>
<gene>
    <name evidence="7" type="ORF">R6Y96_02245</name>
</gene>